<name>A0A645D5N1_9ZZZZ</name>
<proteinExistence type="predicted"/>
<organism evidence="1">
    <name type="scientific">bioreactor metagenome</name>
    <dbReference type="NCBI Taxonomy" id="1076179"/>
    <lineage>
        <taxon>unclassified sequences</taxon>
        <taxon>metagenomes</taxon>
        <taxon>ecological metagenomes</taxon>
    </lineage>
</organism>
<evidence type="ECO:0000313" key="1">
    <source>
        <dbReference type="EMBL" id="MPM84551.1"/>
    </source>
</evidence>
<dbReference type="AlphaFoldDB" id="A0A645D5N1"/>
<accession>A0A645D5N1</accession>
<comment type="caution">
    <text evidence="1">The sequence shown here is derived from an EMBL/GenBank/DDBJ whole genome shotgun (WGS) entry which is preliminary data.</text>
</comment>
<dbReference type="EMBL" id="VSSQ01033065">
    <property type="protein sequence ID" value="MPM84551.1"/>
    <property type="molecule type" value="Genomic_DNA"/>
</dbReference>
<gene>
    <name evidence="1" type="ORF">SDC9_131624</name>
</gene>
<protein>
    <submittedName>
        <fullName evidence="1">Uncharacterized protein</fullName>
    </submittedName>
</protein>
<sequence>MHVLADVAGGGVEVAAEDLHEGRLARPVGADQAVAIALAELDVDVLEQGFDPELHGDVGGDEHGDSDLRIAVKRKGEFYLFSTV</sequence>
<reference evidence="1" key="1">
    <citation type="submission" date="2019-08" db="EMBL/GenBank/DDBJ databases">
        <authorList>
            <person name="Kucharzyk K."/>
            <person name="Murdoch R.W."/>
            <person name="Higgins S."/>
            <person name="Loffler F."/>
        </authorList>
    </citation>
    <scope>NUCLEOTIDE SEQUENCE</scope>
</reference>